<name>A0A7C8IHG9_9PLEO</name>
<protein>
    <submittedName>
        <fullName evidence="1">Uncharacterized protein</fullName>
    </submittedName>
</protein>
<dbReference type="PANTHER" id="PTHR42085">
    <property type="entry name" value="F-BOX DOMAIN-CONTAINING PROTEIN"/>
    <property type="match status" value="1"/>
</dbReference>
<dbReference type="EMBL" id="JAADJZ010000001">
    <property type="protein sequence ID" value="KAF2877746.1"/>
    <property type="molecule type" value="Genomic_DNA"/>
</dbReference>
<dbReference type="Proteomes" id="UP000481861">
    <property type="component" value="Unassembled WGS sequence"/>
</dbReference>
<keyword evidence="2" id="KW-1185">Reference proteome</keyword>
<dbReference type="PANTHER" id="PTHR42085:SF1">
    <property type="entry name" value="F-BOX DOMAIN-CONTAINING PROTEIN"/>
    <property type="match status" value="1"/>
</dbReference>
<comment type="caution">
    <text evidence="1">The sequence shown here is derived from an EMBL/GenBank/DDBJ whole genome shotgun (WGS) entry which is preliminary data.</text>
</comment>
<sequence>MAPGTTGTSNGAVNPSPLLALPKELREMVYEFALTSAGGLICVELESGRRGLCEPVDPLAVNSPVRELNQLKYVCQQLYEETKGQELRFNSVTFDVRFSGPNSTLTAEVLEFLDPVCDKWWKDIGNIHITCPMVAAEAIVPANERHRLSFIIPGMTEQCIQLQEVCRAHPQITIYFELQGLDARLGEDFAYAVQSMHKSFRGSSIPGITDFFGRPHHELEVENRRKFCGDMDLPPNFRIMPQGVWDPLAFFKILSPFYQHLLDKTKARESTLSQIGGLYGTGF</sequence>
<dbReference type="OrthoDB" id="4790878at2759"/>
<evidence type="ECO:0000313" key="1">
    <source>
        <dbReference type="EMBL" id="KAF2877746.1"/>
    </source>
</evidence>
<reference evidence="1 2" key="1">
    <citation type="submission" date="2020-01" db="EMBL/GenBank/DDBJ databases">
        <authorList>
            <consortium name="DOE Joint Genome Institute"/>
            <person name="Haridas S."/>
            <person name="Albert R."/>
            <person name="Binder M."/>
            <person name="Bloem J."/>
            <person name="Labutti K."/>
            <person name="Salamov A."/>
            <person name="Andreopoulos B."/>
            <person name="Baker S.E."/>
            <person name="Barry K."/>
            <person name="Bills G."/>
            <person name="Bluhm B.H."/>
            <person name="Cannon C."/>
            <person name="Castanera R."/>
            <person name="Culley D.E."/>
            <person name="Daum C."/>
            <person name="Ezra D."/>
            <person name="Gonzalez J.B."/>
            <person name="Henrissat B."/>
            <person name="Kuo A."/>
            <person name="Liang C."/>
            <person name="Lipzen A."/>
            <person name="Lutzoni F."/>
            <person name="Magnuson J."/>
            <person name="Mondo S."/>
            <person name="Nolan M."/>
            <person name="Ohm R."/>
            <person name="Pangilinan J."/>
            <person name="Park H.-J.H."/>
            <person name="Ramirez L."/>
            <person name="Alfaro M."/>
            <person name="Sun H."/>
            <person name="Tritt A."/>
            <person name="Yoshinaga Y."/>
            <person name="Zwiers L.-H.L."/>
            <person name="Turgeon B.G."/>
            <person name="Goodwin S.B."/>
            <person name="Spatafora J.W."/>
            <person name="Crous P.W."/>
            <person name="Grigoriev I.V."/>
        </authorList>
    </citation>
    <scope>NUCLEOTIDE SEQUENCE [LARGE SCALE GENOMIC DNA]</scope>
    <source>
        <strain evidence="1 2">CBS 611.86</strain>
    </source>
</reference>
<organism evidence="1 2">
    <name type="scientific">Massariosphaeria phaeospora</name>
    <dbReference type="NCBI Taxonomy" id="100035"/>
    <lineage>
        <taxon>Eukaryota</taxon>
        <taxon>Fungi</taxon>
        <taxon>Dikarya</taxon>
        <taxon>Ascomycota</taxon>
        <taxon>Pezizomycotina</taxon>
        <taxon>Dothideomycetes</taxon>
        <taxon>Pleosporomycetidae</taxon>
        <taxon>Pleosporales</taxon>
        <taxon>Pleosporales incertae sedis</taxon>
        <taxon>Massariosphaeria</taxon>
    </lineage>
</organism>
<dbReference type="AlphaFoldDB" id="A0A7C8IHG9"/>
<dbReference type="InterPro" id="IPR038883">
    <property type="entry name" value="AN11006-like"/>
</dbReference>
<proteinExistence type="predicted"/>
<accession>A0A7C8IHG9</accession>
<evidence type="ECO:0000313" key="2">
    <source>
        <dbReference type="Proteomes" id="UP000481861"/>
    </source>
</evidence>
<gene>
    <name evidence="1" type="ORF">BDV95DRAFT_600448</name>
</gene>